<name>A0A096BRH5_9BACT</name>
<sequence length="387" mass="46054">MAILNKSFLTTKNIVDYTLPCLHKGKQWYVDFYAYDPSTDSMRRKKYMLDRYKKVSDRNKYATILINNLFEKLKAGWNPWTDATKTRHFTEFGVVLDRYRAYINHAAQKGALKEKTHIDYLSRLRQLEAYLEESNVNIRYAYQFNKMFAVDFLDYLILDKDNSARTRNNYRAWLSAFASWMKERQYIEENPVEEIHMLREEEKMRDALPADALVRLKDYLGKYNPPFYLACLMVYYCFIRPGELRHIKVGDISIEKQTVYVRPDVAKNRKGQYVALNDKVLKMMIEQKVFEHPSQEYLFGRKLIPGEEQVYINQFRHEWRKVRKALHFPDSYQFYSLKDSGIRDLANAEGIVVARDQARHTDISVTNKYLKNANLAHEEAKRFKGEL</sequence>
<dbReference type="Pfam" id="PF00589">
    <property type="entry name" value="Phage_integrase"/>
    <property type="match status" value="1"/>
</dbReference>
<evidence type="ECO:0000256" key="1">
    <source>
        <dbReference type="ARBA" id="ARBA00008857"/>
    </source>
</evidence>
<evidence type="ECO:0000256" key="4">
    <source>
        <dbReference type="ARBA" id="ARBA00023172"/>
    </source>
</evidence>
<dbReference type="SUPFAM" id="SSF56349">
    <property type="entry name" value="DNA breaking-rejoining enzymes"/>
    <property type="match status" value="1"/>
</dbReference>
<reference evidence="8 9" key="1">
    <citation type="submission" date="2014-07" db="EMBL/GenBank/DDBJ databases">
        <authorList>
            <person name="McCorrison J."/>
            <person name="Sanka R."/>
            <person name="Torralba M."/>
            <person name="Gillis M."/>
            <person name="Haft D.H."/>
            <person name="Methe B."/>
            <person name="Sutton G."/>
            <person name="Nelson K.E."/>
        </authorList>
    </citation>
    <scope>NUCLEOTIDE SEQUENCE [LARGE SCALE GENOMIC DNA]</scope>
    <source>
        <strain evidence="8 9">DNF00853</strain>
    </source>
</reference>
<dbReference type="PROSITE" id="PS51900">
    <property type="entry name" value="CB"/>
    <property type="match status" value="1"/>
</dbReference>
<gene>
    <name evidence="8" type="ORF">HMPREF2137_03660</name>
</gene>
<evidence type="ECO:0000256" key="5">
    <source>
        <dbReference type="PROSITE-ProRule" id="PRU01248"/>
    </source>
</evidence>
<protein>
    <submittedName>
        <fullName evidence="8">Integrase</fullName>
    </submittedName>
</protein>
<feature type="domain" description="Tyr recombinase" evidence="6">
    <location>
        <begin position="203"/>
        <end position="382"/>
    </location>
</feature>
<dbReference type="Proteomes" id="UP000029556">
    <property type="component" value="Unassembled WGS sequence"/>
</dbReference>
<dbReference type="InterPro" id="IPR002104">
    <property type="entry name" value="Integrase_catalytic"/>
</dbReference>
<evidence type="ECO:0000256" key="2">
    <source>
        <dbReference type="ARBA" id="ARBA00022908"/>
    </source>
</evidence>
<dbReference type="GO" id="GO:0006310">
    <property type="term" value="P:DNA recombination"/>
    <property type="evidence" value="ECO:0007669"/>
    <property type="project" value="UniProtKB-KW"/>
</dbReference>
<accession>A0A096BRH5</accession>
<dbReference type="InterPro" id="IPR044068">
    <property type="entry name" value="CB"/>
</dbReference>
<dbReference type="InterPro" id="IPR011010">
    <property type="entry name" value="DNA_brk_join_enz"/>
</dbReference>
<keyword evidence="3 5" id="KW-0238">DNA-binding</keyword>
<organism evidence="8 9">
    <name type="scientific">Hoylesella buccalis DNF00853</name>
    <dbReference type="NCBI Taxonomy" id="1401074"/>
    <lineage>
        <taxon>Bacteria</taxon>
        <taxon>Pseudomonadati</taxon>
        <taxon>Bacteroidota</taxon>
        <taxon>Bacteroidia</taxon>
        <taxon>Bacteroidales</taxon>
        <taxon>Prevotellaceae</taxon>
        <taxon>Hoylesella</taxon>
    </lineage>
</organism>
<evidence type="ECO:0000313" key="8">
    <source>
        <dbReference type="EMBL" id="KGF35799.1"/>
    </source>
</evidence>
<dbReference type="EMBL" id="JRNN01000035">
    <property type="protein sequence ID" value="KGF35799.1"/>
    <property type="molecule type" value="Genomic_DNA"/>
</dbReference>
<dbReference type="InterPro" id="IPR050808">
    <property type="entry name" value="Phage_Integrase"/>
</dbReference>
<proteinExistence type="inferred from homology"/>
<evidence type="ECO:0000256" key="3">
    <source>
        <dbReference type="ARBA" id="ARBA00023125"/>
    </source>
</evidence>
<feature type="domain" description="Core-binding (CB)" evidence="7">
    <location>
        <begin position="90"/>
        <end position="182"/>
    </location>
</feature>
<dbReference type="PANTHER" id="PTHR30629">
    <property type="entry name" value="PROPHAGE INTEGRASE"/>
    <property type="match status" value="1"/>
</dbReference>
<dbReference type="Gene3D" id="1.10.443.10">
    <property type="entry name" value="Intergrase catalytic core"/>
    <property type="match status" value="1"/>
</dbReference>
<dbReference type="RefSeq" id="WP_036872155.1">
    <property type="nucleotide sequence ID" value="NZ_JRNN01000035.1"/>
</dbReference>
<dbReference type="Gene3D" id="1.10.150.130">
    <property type="match status" value="1"/>
</dbReference>
<evidence type="ECO:0000313" key="9">
    <source>
        <dbReference type="Proteomes" id="UP000029556"/>
    </source>
</evidence>
<dbReference type="GO" id="GO:0003677">
    <property type="term" value="F:DNA binding"/>
    <property type="evidence" value="ECO:0007669"/>
    <property type="project" value="UniProtKB-UniRule"/>
</dbReference>
<dbReference type="AlphaFoldDB" id="A0A096BRH5"/>
<keyword evidence="4" id="KW-0233">DNA recombination</keyword>
<comment type="similarity">
    <text evidence="1">Belongs to the 'phage' integrase family.</text>
</comment>
<evidence type="ECO:0000259" key="6">
    <source>
        <dbReference type="PROSITE" id="PS51898"/>
    </source>
</evidence>
<dbReference type="CDD" id="cd00397">
    <property type="entry name" value="DNA_BRE_C"/>
    <property type="match status" value="1"/>
</dbReference>
<dbReference type="PROSITE" id="PS51898">
    <property type="entry name" value="TYR_RECOMBINASE"/>
    <property type="match status" value="1"/>
</dbReference>
<dbReference type="InterPro" id="IPR013762">
    <property type="entry name" value="Integrase-like_cat_sf"/>
</dbReference>
<dbReference type="InterPro" id="IPR010998">
    <property type="entry name" value="Integrase_recombinase_N"/>
</dbReference>
<evidence type="ECO:0000259" key="7">
    <source>
        <dbReference type="PROSITE" id="PS51900"/>
    </source>
</evidence>
<dbReference type="GO" id="GO:0015074">
    <property type="term" value="P:DNA integration"/>
    <property type="evidence" value="ECO:0007669"/>
    <property type="project" value="UniProtKB-KW"/>
</dbReference>
<comment type="caution">
    <text evidence="8">The sequence shown here is derived from an EMBL/GenBank/DDBJ whole genome shotgun (WGS) entry which is preliminary data.</text>
</comment>
<keyword evidence="2" id="KW-0229">DNA integration</keyword>
<dbReference type="PANTHER" id="PTHR30629:SF2">
    <property type="entry name" value="PROPHAGE INTEGRASE INTS-RELATED"/>
    <property type="match status" value="1"/>
</dbReference>